<dbReference type="InterPro" id="IPR026847">
    <property type="entry name" value="VPS13"/>
</dbReference>
<feature type="region of interest" description="Disordered" evidence="2">
    <location>
        <begin position="519"/>
        <end position="545"/>
    </location>
</feature>
<keyword evidence="1" id="KW-0813">Transport</keyword>
<accession>A0A0N1IDC7</accession>
<feature type="region of interest" description="Disordered" evidence="2">
    <location>
        <begin position="854"/>
        <end position="881"/>
    </location>
</feature>
<feature type="compositionally biased region" description="Low complexity" evidence="2">
    <location>
        <begin position="985"/>
        <end position="1002"/>
    </location>
</feature>
<sequence length="1618" mass="175292">MLEGLVAWVLNNYLGKYVENLNTDQLSVALLSGKVELENLPLKKDALRHLGLPVEIKAGFIGKVQLQVPVRQIRSAPWLIAIENLYLVAAPVNLDEWDSAVEAHIAHERKTALLDALEAQWRAEHEARDAGYYAASYSTWLSYGTGLLANIVENLQLKLTDVHIRYEDAVTCAPQTFACGLTVQSLTAESCDANWVRGFTLLADADCSFKLLELQQLAVYWDPMPPAAMMAACTLAELTERMRATWLCEHRYLSAPASARARVRRERCEQPLRSRTRPRLACHLTLPSVQLDLTSRQYSEVVGCVLGLERIARLREFRALRPDVPVRGHARAWWLYALRCHAPHHRWMDPKPTWALCAERARRTRRYVDICLGVLSNPAATLPPEEKAIKDEFEWNTPLSVLKPLREVAMRKVPIATPASTPEDAPASSGRSVLVRWFPLWWGWYAPGGAADAPAGGSEQPQQSQQPQLAAAPAAPAAPRLEEEILDVIADSLEDNTLLRRDTVFGLFEFTLERGSLNLTTEPDDRHQLQGAASPEGGGGGGGGTGVELQFSSVCVRVETRPRTGSHALHVSLGAVCLRERITPGTLFPVLVAPQGMIREGLSAMNAAASAAAWWRAQQTSAPTSPPAPAEPLFQLSYEKRPFGLNCDYKLWVKSMSLEVVYCAAAARWAQQFVAAPWGPRRTIAHVRDQTRARLLTHWEHMLRAHPVLGLPFSSICLPLKNQIVTLQSVRPGQGERRSWQVELDVSAPQILFVEQLSARGTAALLVDFGRLRLANAHFTEDAPLPSPSRNFLLVTVWCDWRQAERRVVHTSDPQYPSATLCGSLPALVVHLSEHKLAAVRAVAIGCRLPDLARESPSQEGAEVEEEEEDESSVSSETERSELSAHNNATLFMLQFAIDQMSLEVPVGKGLPVQSRGRSIAEVQVCGVKAALSARPCDLSLSLSVHSLLLVDALQTYGPDFELLVASHKHVGMDTASGSIRGSEPTSPTSPTSPASPDSRAAPAPPTPRALRHALRSLHRAAPTALIAPASLHEVRHQIVCPVGRATPPTLSTCRRPSRGPSAARGARGVAGAGGVAGAEGVAGATGAVWGGGNGWSAPGLVDTEALIAVEICLVKGDADSEDLRIANILFNNLDVIANQETIVELIGFAHRVLGPRAPHEHRPAPPAADVPDGPLPTPPPTPPRTPPMLETYSMGPMRKIFLRVMMSVAQRAVRTEITFDFHRLGVLLLRAAVLDGALVAKKIATATVGEARIQATLAARRLEVGGSLGGVQVVSLCEGAGLHTRVLAAGRAHAPDAPDDKAQALLFTITRDLLPGDTPDATVVETSVSVRVASVWYTQSGALLRELQSCLTEFKQYLANLARSIRAAAADMAIGLVHPSPRGESLYGNPRLAQSTEAWGRRRTVSAGATPPAHAPPPATATPSLDEADVRTDILLTVNIELESPVVVVPRAAHSTQVFVAHLGRMSLTNRPGAPRNTQYSVSVRDISLASLDVGERLRRQPLSAENMGAVYDVSCGRPVLHDTALQLTLDLHERDHLPHCDVSGAIVGALQVSASREQYEQLLDTLRWVADSAYPDVRPPSPAPAPAPAPASAPRSPRCTAQRRTFTMTMKDRLKD</sequence>
<feature type="region of interest" description="Disordered" evidence="2">
    <location>
        <begin position="1158"/>
        <end position="1187"/>
    </location>
</feature>
<feature type="domain" description="Chorein N-terminal" evidence="3">
    <location>
        <begin position="1"/>
        <end position="776"/>
    </location>
</feature>
<protein>
    <submittedName>
        <fullName evidence="4">Vacuolar protein sorting-associated protein 13D</fullName>
    </submittedName>
</protein>
<evidence type="ECO:0000256" key="2">
    <source>
        <dbReference type="SAM" id="MobiDB-lite"/>
    </source>
</evidence>
<gene>
    <name evidence="4" type="ORF">RR48_02213</name>
</gene>
<dbReference type="Proteomes" id="UP000053240">
    <property type="component" value="Unassembled WGS sequence"/>
</dbReference>
<name>A0A0N1IDC7_PAPMA</name>
<feature type="compositionally biased region" description="Acidic residues" evidence="2">
    <location>
        <begin position="862"/>
        <end position="872"/>
    </location>
</feature>
<dbReference type="STRING" id="76193.A0A0N1IDC7"/>
<feature type="region of interest" description="Disordered" evidence="2">
    <location>
        <begin position="451"/>
        <end position="477"/>
    </location>
</feature>
<dbReference type="EMBL" id="KQ460784">
    <property type="protein sequence ID" value="KPJ12217.1"/>
    <property type="molecule type" value="Genomic_DNA"/>
</dbReference>
<organism evidence="4 5">
    <name type="scientific">Papilio machaon</name>
    <name type="common">Old World swallowtail butterfly</name>
    <dbReference type="NCBI Taxonomy" id="76193"/>
    <lineage>
        <taxon>Eukaryota</taxon>
        <taxon>Metazoa</taxon>
        <taxon>Ecdysozoa</taxon>
        <taxon>Arthropoda</taxon>
        <taxon>Hexapoda</taxon>
        <taxon>Insecta</taxon>
        <taxon>Pterygota</taxon>
        <taxon>Neoptera</taxon>
        <taxon>Endopterygota</taxon>
        <taxon>Lepidoptera</taxon>
        <taxon>Glossata</taxon>
        <taxon>Ditrysia</taxon>
        <taxon>Papilionoidea</taxon>
        <taxon>Papilionidae</taxon>
        <taxon>Papilioninae</taxon>
        <taxon>Papilio</taxon>
    </lineage>
</organism>
<proteinExistence type="predicted"/>
<feature type="region of interest" description="Disordered" evidence="2">
    <location>
        <begin position="975"/>
        <end position="1008"/>
    </location>
</feature>
<reference evidence="4 5" key="1">
    <citation type="journal article" date="2015" name="Nat. Commun.">
        <title>Outbred genome sequencing and CRISPR/Cas9 gene editing in butterflies.</title>
        <authorList>
            <person name="Li X."/>
            <person name="Fan D."/>
            <person name="Zhang W."/>
            <person name="Liu G."/>
            <person name="Zhang L."/>
            <person name="Zhao L."/>
            <person name="Fang X."/>
            <person name="Chen L."/>
            <person name="Dong Y."/>
            <person name="Chen Y."/>
            <person name="Ding Y."/>
            <person name="Zhao R."/>
            <person name="Feng M."/>
            <person name="Zhu Y."/>
            <person name="Feng Y."/>
            <person name="Jiang X."/>
            <person name="Zhu D."/>
            <person name="Xiang H."/>
            <person name="Feng X."/>
            <person name="Li S."/>
            <person name="Wang J."/>
            <person name="Zhang G."/>
            <person name="Kronforst M.R."/>
            <person name="Wang W."/>
        </authorList>
    </citation>
    <scope>NUCLEOTIDE SEQUENCE [LARGE SCALE GENOMIC DNA]</scope>
    <source>
        <strain evidence="4">Ya'a_city_454_Pm</strain>
        <tissue evidence="4">Whole body</tissue>
    </source>
</reference>
<dbReference type="GO" id="GO:0006623">
    <property type="term" value="P:protein targeting to vacuole"/>
    <property type="evidence" value="ECO:0007669"/>
    <property type="project" value="TreeGrafter"/>
</dbReference>
<evidence type="ECO:0000313" key="5">
    <source>
        <dbReference type="Proteomes" id="UP000053240"/>
    </source>
</evidence>
<evidence type="ECO:0000313" key="4">
    <source>
        <dbReference type="EMBL" id="KPJ12217.1"/>
    </source>
</evidence>
<dbReference type="PANTHER" id="PTHR16166:SF141">
    <property type="entry name" value="INTERMEMBRANE LIPID TRANSFER PROTEIN VPS13D"/>
    <property type="match status" value="1"/>
</dbReference>
<feature type="region of interest" description="Disordered" evidence="2">
    <location>
        <begin position="1404"/>
        <end position="1427"/>
    </location>
</feature>
<evidence type="ECO:0000259" key="3">
    <source>
        <dbReference type="Pfam" id="PF12624"/>
    </source>
</evidence>
<evidence type="ECO:0000256" key="1">
    <source>
        <dbReference type="ARBA" id="ARBA00022448"/>
    </source>
</evidence>
<dbReference type="GO" id="GO:0045053">
    <property type="term" value="P:protein retention in Golgi apparatus"/>
    <property type="evidence" value="ECO:0007669"/>
    <property type="project" value="TreeGrafter"/>
</dbReference>
<feature type="compositionally biased region" description="Pro residues" evidence="2">
    <location>
        <begin position="1165"/>
        <end position="1187"/>
    </location>
</feature>
<feature type="compositionally biased region" description="Pro residues" evidence="2">
    <location>
        <begin position="1579"/>
        <end position="1593"/>
    </location>
</feature>
<keyword evidence="5" id="KW-1185">Reference proteome</keyword>
<dbReference type="InParanoid" id="A0A0N1IDC7"/>
<dbReference type="PANTHER" id="PTHR16166">
    <property type="entry name" value="VACUOLAR PROTEIN SORTING-ASSOCIATED PROTEIN VPS13"/>
    <property type="match status" value="1"/>
</dbReference>
<feature type="compositionally biased region" description="Gly residues" evidence="2">
    <location>
        <begin position="536"/>
        <end position="545"/>
    </location>
</feature>
<dbReference type="InterPro" id="IPR026854">
    <property type="entry name" value="VPS13_N"/>
</dbReference>
<dbReference type="GO" id="GO:0007005">
    <property type="term" value="P:mitochondrion organization"/>
    <property type="evidence" value="ECO:0007669"/>
    <property type="project" value="TreeGrafter"/>
</dbReference>
<dbReference type="Pfam" id="PF12624">
    <property type="entry name" value="VPS13_N"/>
    <property type="match status" value="1"/>
</dbReference>
<feature type="region of interest" description="Disordered" evidence="2">
    <location>
        <begin position="1579"/>
        <end position="1618"/>
    </location>
</feature>